<keyword evidence="3" id="KW-1185">Reference proteome</keyword>
<dbReference type="AlphaFoldDB" id="A0A5B7EDQ8"/>
<evidence type="ECO:0000313" key="3">
    <source>
        <dbReference type="Proteomes" id="UP000324222"/>
    </source>
</evidence>
<accession>A0A5B7EDQ8</accession>
<feature type="region of interest" description="Disordered" evidence="1">
    <location>
        <begin position="1"/>
        <end position="21"/>
    </location>
</feature>
<name>A0A5B7EDQ8_PORTR</name>
<proteinExistence type="predicted"/>
<protein>
    <submittedName>
        <fullName evidence="2">Uncharacterized protein</fullName>
    </submittedName>
</protein>
<reference evidence="2 3" key="1">
    <citation type="submission" date="2019-05" db="EMBL/GenBank/DDBJ databases">
        <title>Another draft genome of Portunus trituberculatus and its Hox gene families provides insights of decapod evolution.</title>
        <authorList>
            <person name="Jeong J.-H."/>
            <person name="Song I."/>
            <person name="Kim S."/>
            <person name="Choi T."/>
            <person name="Kim D."/>
            <person name="Ryu S."/>
            <person name="Kim W."/>
        </authorList>
    </citation>
    <scope>NUCLEOTIDE SEQUENCE [LARGE SCALE GENOMIC DNA]</scope>
    <source>
        <tissue evidence="2">Muscle</tissue>
    </source>
</reference>
<comment type="caution">
    <text evidence="2">The sequence shown here is derived from an EMBL/GenBank/DDBJ whole genome shotgun (WGS) entry which is preliminary data.</text>
</comment>
<gene>
    <name evidence="2" type="ORF">E2C01_024746</name>
</gene>
<organism evidence="2 3">
    <name type="scientific">Portunus trituberculatus</name>
    <name type="common">Swimming crab</name>
    <name type="synonym">Neptunus trituberculatus</name>
    <dbReference type="NCBI Taxonomy" id="210409"/>
    <lineage>
        <taxon>Eukaryota</taxon>
        <taxon>Metazoa</taxon>
        <taxon>Ecdysozoa</taxon>
        <taxon>Arthropoda</taxon>
        <taxon>Crustacea</taxon>
        <taxon>Multicrustacea</taxon>
        <taxon>Malacostraca</taxon>
        <taxon>Eumalacostraca</taxon>
        <taxon>Eucarida</taxon>
        <taxon>Decapoda</taxon>
        <taxon>Pleocyemata</taxon>
        <taxon>Brachyura</taxon>
        <taxon>Eubrachyura</taxon>
        <taxon>Portunoidea</taxon>
        <taxon>Portunidae</taxon>
        <taxon>Portuninae</taxon>
        <taxon>Portunus</taxon>
    </lineage>
</organism>
<dbReference type="EMBL" id="VSRR010002438">
    <property type="protein sequence ID" value="MPC31457.1"/>
    <property type="molecule type" value="Genomic_DNA"/>
</dbReference>
<sequence>MKKKKAPFSCQSLKGPIETPSRDSFRTLLGELSKERPLTCTWKPPWNTLHWEQPERAEQVPVSKLTKVTSEILKRYCLGAMMPLASSLQDPELRAECPTTRELKIPAGHNGKPVPVAKVSAARCCVVTEYVVGVHHLADEQKGGLVKWNEGGRRHIHIEQGRGGPGEHCKVVFHHVVLLHTVLREDSVTHVVVSHVALHHQIIRPVDCHRAVVGAVNGTTTNPHLACLSDLHILNMASHQVLVGVLAKQHHRGTKLVTANLVTKPTVKAGLGVKLVCVVRERG</sequence>
<evidence type="ECO:0000313" key="2">
    <source>
        <dbReference type="EMBL" id="MPC31457.1"/>
    </source>
</evidence>
<evidence type="ECO:0000256" key="1">
    <source>
        <dbReference type="SAM" id="MobiDB-lite"/>
    </source>
</evidence>
<dbReference type="Proteomes" id="UP000324222">
    <property type="component" value="Unassembled WGS sequence"/>
</dbReference>